<dbReference type="EMBL" id="JAAZSR010000436">
    <property type="protein sequence ID" value="NKX52187.1"/>
    <property type="molecule type" value="Genomic_DNA"/>
</dbReference>
<dbReference type="InterPro" id="IPR004776">
    <property type="entry name" value="Mem_transp_PIN-like"/>
</dbReference>
<comment type="subcellular location">
    <subcellularLocation>
        <location evidence="1">Membrane</location>
        <topology evidence="1">Multi-pass membrane protein</topology>
    </subcellularLocation>
</comment>
<proteinExistence type="predicted"/>
<gene>
    <name evidence="6" type="ORF">HER39_16750</name>
</gene>
<evidence type="ECO:0000313" key="6">
    <source>
        <dbReference type="EMBL" id="NKX52187.1"/>
    </source>
</evidence>
<keyword evidence="7" id="KW-1185">Reference proteome</keyword>
<dbReference type="Proteomes" id="UP000523795">
    <property type="component" value="Unassembled WGS sequence"/>
</dbReference>
<evidence type="ECO:0000256" key="1">
    <source>
        <dbReference type="ARBA" id="ARBA00004141"/>
    </source>
</evidence>
<protein>
    <submittedName>
        <fullName evidence="6">AEC family transporter</fullName>
    </submittedName>
</protein>
<keyword evidence="2 5" id="KW-0812">Transmembrane</keyword>
<accession>A0ABX1JWQ5</accession>
<feature type="transmembrane region" description="Helical" evidence="5">
    <location>
        <begin position="6"/>
        <end position="26"/>
    </location>
</feature>
<evidence type="ECO:0000256" key="2">
    <source>
        <dbReference type="ARBA" id="ARBA00022692"/>
    </source>
</evidence>
<evidence type="ECO:0000256" key="3">
    <source>
        <dbReference type="ARBA" id="ARBA00022989"/>
    </source>
</evidence>
<organism evidence="6 7">
    <name type="scientific">Arthrobacter deserti</name>
    <dbReference type="NCBI Taxonomy" id="1742687"/>
    <lineage>
        <taxon>Bacteria</taxon>
        <taxon>Bacillati</taxon>
        <taxon>Actinomycetota</taxon>
        <taxon>Actinomycetes</taxon>
        <taxon>Micrococcales</taxon>
        <taxon>Micrococcaceae</taxon>
        <taxon>Arthrobacter</taxon>
    </lineage>
</organism>
<name>A0ABX1JWQ5_9MICC</name>
<reference evidence="6 7" key="1">
    <citation type="submission" date="2020-04" db="EMBL/GenBank/DDBJ databases">
        <authorList>
            <person name="Liu S."/>
        </authorList>
    </citation>
    <scope>NUCLEOTIDE SEQUENCE [LARGE SCALE GENOMIC DNA]</scope>
    <source>
        <strain evidence="6 7">CGMCC 1.15091</strain>
    </source>
</reference>
<evidence type="ECO:0000256" key="5">
    <source>
        <dbReference type="SAM" id="Phobius"/>
    </source>
</evidence>
<evidence type="ECO:0000313" key="7">
    <source>
        <dbReference type="Proteomes" id="UP000523795"/>
    </source>
</evidence>
<dbReference type="Pfam" id="PF03547">
    <property type="entry name" value="Mem_trans"/>
    <property type="match status" value="1"/>
</dbReference>
<evidence type="ECO:0000256" key="4">
    <source>
        <dbReference type="ARBA" id="ARBA00023136"/>
    </source>
</evidence>
<feature type="transmembrane region" description="Helical" evidence="5">
    <location>
        <begin position="67"/>
        <end position="87"/>
    </location>
</feature>
<keyword evidence="4 5" id="KW-0472">Membrane</keyword>
<comment type="caution">
    <text evidence="6">The sequence shown here is derived from an EMBL/GenBank/DDBJ whole genome shotgun (WGS) entry which is preliminary data.</text>
</comment>
<keyword evidence="3 5" id="KW-1133">Transmembrane helix</keyword>
<sequence>MLGVLAGFSVVWVVILVGYFAGRPGVLGPDGSRAHSRLAFFVASPCLLLETLSRSSLAVIFSDTLVVAGASAAATAAAYFVLAKVWFRR</sequence>
<feature type="non-terminal residue" evidence="6">
    <location>
        <position position="89"/>
    </location>
</feature>